<dbReference type="EMBL" id="QMEV01000036">
    <property type="protein sequence ID" value="RAV08699.1"/>
    <property type="molecule type" value="Genomic_DNA"/>
</dbReference>
<feature type="transmembrane region" description="Helical" evidence="1">
    <location>
        <begin position="75"/>
        <end position="94"/>
    </location>
</feature>
<sequence>MGLFGYLAVLAGVAELVFAACVFTFVKRLLERPPVPVGEEVGGIRKVMRKLRKGEPMSEQELEFATQIIADRSSLIAYSIPAAVFTIGCFIVFSTIELHSIKSLRIYIGLFPMLGATNLTIQLLRIAALKRRLPDATGELSAHR</sequence>
<protein>
    <submittedName>
        <fullName evidence="2">Uncharacterized protein</fullName>
    </submittedName>
</protein>
<dbReference type="RefSeq" id="WP_112633923.1">
    <property type="nucleotide sequence ID" value="NZ_QMEV01000036.1"/>
</dbReference>
<name>A0A329LLU1_9MYCO</name>
<organism evidence="2 3">
    <name type="scientific">Mycobacterium colombiense</name>
    <dbReference type="NCBI Taxonomy" id="339268"/>
    <lineage>
        <taxon>Bacteria</taxon>
        <taxon>Bacillati</taxon>
        <taxon>Actinomycetota</taxon>
        <taxon>Actinomycetes</taxon>
        <taxon>Mycobacteriales</taxon>
        <taxon>Mycobacteriaceae</taxon>
        <taxon>Mycobacterium</taxon>
        <taxon>Mycobacterium avium complex (MAC)</taxon>
    </lineage>
</organism>
<dbReference type="Proteomes" id="UP000250915">
    <property type="component" value="Unassembled WGS sequence"/>
</dbReference>
<feature type="transmembrane region" description="Helical" evidence="1">
    <location>
        <begin position="106"/>
        <end position="124"/>
    </location>
</feature>
<feature type="transmembrane region" description="Helical" evidence="1">
    <location>
        <begin position="6"/>
        <end position="26"/>
    </location>
</feature>
<dbReference type="AlphaFoldDB" id="A0A329LLU1"/>
<keyword evidence="1" id="KW-0812">Transmembrane</keyword>
<comment type="caution">
    <text evidence="2">The sequence shown here is derived from an EMBL/GenBank/DDBJ whole genome shotgun (WGS) entry which is preliminary data.</text>
</comment>
<reference evidence="2 3" key="1">
    <citation type="submission" date="2018-06" db="EMBL/GenBank/DDBJ databases">
        <title>NTM in soil in Japan.</title>
        <authorList>
            <person name="Ohya K."/>
        </authorList>
    </citation>
    <scope>NUCLEOTIDE SEQUENCE [LARGE SCALE GENOMIC DNA]</scope>
    <source>
        <strain evidence="2 3">GF28</strain>
    </source>
</reference>
<evidence type="ECO:0000256" key="1">
    <source>
        <dbReference type="SAM" id="Phobius"/>
    </source>
</evidence>
<keyword evidence="1" id="KW-0472">Membrane</keyword>
<dbReference type="OrthoDB" id="4617788at2"/>
<evidence type="ECO:0000313" key="3">
    <source>
        <dbReference type="Proteomes" id="UP000250915"/>
    </source>
</evidence>
<proteinExistence type="predicted"/>
<accession>A0A329LLU1</accession>
<evidence type="ECO:0000313" key="2">
    <source>
        <dbReference type="EMBL" id="RAV08699.1"/>
    </source>
</evidence>
<gene>
    <name evidence="2" type="ORF">DQP57_16540</name>
</gene>
<keyword evidence="1" id="KW-1133">Transmembrane helix</keyword>